<gene>
    <name evidence="1" type="ORF">PQJ61_15670</name>
</gene>
<dbReference type="AlphaFoldDB" id="A0AAJ1MNT0"/>
<dbReference type="EMBL" id="JAQQAL010000042">
    <property type="protein sequence ID" value="MDC7228200.1"/>
    <property type="molecule type" value="Genomic_DNA"/>
</dbReference>
<reference evidence="1 2" key="1">
    <citation type="submission" date="2022-12" db="EMBL/GenBank/DDBJ databases">
        <title>Metagenome assembled genome from gulf of manar.</title>
        <authorList>
            <person name="Kohli P."/>
            <person name="Pk S."/>
            <person name="Venkata Ramana C."/>
            <person name="Sasikala C."/>
        </authorList>
    </citation>
    <scope>NUCLEOTIDE SEQUENCE [LARGE SCALE GENOMIC DNA]</scope>
    <source>
        <strain evidence="1">JB008</strain>
    </source>
</reference>
<proteinExistence type="predicted"/>
<accession>A0AAJ1MNT0</accession>
<organism evidence="1 2">
    <name type="scientific">Candidatus Thalassospirochaeta sargassi</name>
    <dbReference type="NCBI Taxonomy" id="3119039"/>
    <lineage>
        <taxon>Bacteria</taxon>
        <taxon>Pseudomonadati</taxon>
        <taxon>Spirochaetota</taxon>
        <taxon>Spirochaetia</taxon>
        <taxon>Spirochaetales</taxon>
        <taxon>Spirochaetaceae</taxon>
        <taxon>Candidatus Thalassospirochaeta</taxon>
    </lineage>
</organism>
<protein>
    <submittedName>
        <fullName evidence="1">Uncharacterized protein</fullName>
    </submittedName>
</protein>
<evidence type="ECO:0000313" key="1">
    <source>
        <dbReference type="EMBL" id="MDC7228200.1"/>
    </source>
</evidence>
<dbReference type="Proteomes" id="UP001221217">
    <property type="component" value="Unassembled WGS sequence"/>
</dbReference>
<sequence length="194" mass="22479">MIFNAKRNIFIIIFAISFLFPVFSQSTISSEEGRPAEAVFEDIPAGHGNIMLGMDIEDVKRELLKDTDFSYRGEPDVSMLPNDDNQVIDCDGAFYVERGYFQFDDDKLYLITMVLDEEYVDHYSIYAALKKKYGEPTFLDPSKTIWQNEKTSLSLERPLSIKYIDREVFRRLQQESAAAESVESMLRQDFIDSF</sequence>
<name>A0AAJ1MNT0_9SPIO</name>
<comment type="caution">
    <text evidence="1">The sequence shown here is derived from an EMBL/GenBank/DDBJ whole genome shotgun (WGS) entry which is preliminary data.</text>
</comment>
<evidence type="ECO:0000313" key="2">
    <source>
        <dbReference type="Proteomes" id="UP001221217"/>
    </source>
</evidence>